<dbReference type="InterPro" id="IPR044665">
    <property type="entry name" value="E_coli_cyclophilin_A-like"/>
</dbReference>
<dbReference type="RefSeq" id="WP_085390896.1">
    <property type="nucleotide sequence ID" value="NZ_JBGNXI010000001.1"/>
</dbReference>
<dbReference type="InterPro" id="IPR020892">
    <property type="entry name" value="Cyclophilin-type_PPIase_CS"/>
</dbReference>
<keyword evidence="3 4" id="KW-0413">Isomerase</keyword>
<dbReference type="Proteomes" id="UP000268229">
    <property type="component" value="Chromosome"/>
</dbReference>
<proteinExistence type="inferred from homology"/>
<dbReference type="GO" id="GO:0003755">
    <property type="term" value="F:peptidyl-prolyl cis-trans isomerase activity"/>
    <property type="evidence" value="ECO:0007669"/>
    <property type="project" value="UniProtKB-UniRule"/>
</dbReference>
<evidence type="ECO:0000259" key="5">
    <source>
        <dbReference type="PROSITE" id="PS50072"/>
    </source>
</evidence>
<evidence type="ECO:0000256" key="2">
    <source>
        <dbReference type="ARBA" id="ARBA00023110"/>
    </source>
</evidence>
<dbReference type="AlphaFoldDB" id="A0A1X3CI49"/>
<comment type="similarity">
    <text evidence="1 4">Belongs to the cyclophilin-type PPIase family.</text>
</comment>
<evidence type="ECO:0000256" key="3">
    <source>
        <dbReference type="ARBA" id="ARBA00023235"/>
    </source>
</evidence>
<dbReference type="CDD" id="cd01920">
    <property type="entry name" value="cyclophilin_EcCYP_like"/>
    <property type="match status" value="1"/>
</dbReference>
<dbReference type="OrthoDB" id="9807797at2"/>
<dbReference type="Gene3D" id="2.40.100.10">
    <property type="entry name" value="Cyclophilin-like"/>
    <property type="match status" value="1"/>
</dbReference>
<comment type="catalytic activity">
    <reaction evidence="4">
        <text>[protein]-peptidylproline (omega=180) = [protein]-peptidylproline (omega=0)</text>
        <dbReference type="Rhea" id="RHEA:16237"/>
        <dbReference type="Rhea" id="RHEA-COMP:10747"/>
        <dbReference type="Rhea" id="RHEA-COMP:10748"/>
        <dbReference type="ChEBI" id="CHEBI:83833"/>
        <dbReference type="ChEBI" id="CHEBI:83834"/>
        <dbReference type="EC" id="5.2.1.8"/>
    </reaction>
</comment>
<protein>
    <recommendedName>
        <fullName evidence="4">Peptidyl-prolyl cis-trans isomerase</fullName>
        <shortName evidence="4">PPIase</shortName>
        <ecNumber evidence="4">5.2.1.8</ecNumber>
    </recommendedName>
</protein>
<evidence type="ECO:0000313" key="6">
    <source>
        <dbReference type="EMBL" id="VEJ21397.1"/>
    </source>
</evidence>
<dbReference type="EC" id="5.2.1.8" evidence="4"/>
<dbReference type="PANTHER" id="PTHR43246">
    <property type="entry name" value="PEPTIDYL-PROLYL CIS-TRANS ISOMERASE CYP38, CHLOROPLASTIC"/>
    <property type="match status" value="1"/>
</dbReference>
<gene>
    <name evidence="6" type="primary">ppiA</name>
    <name evidence="6" type="ORF">NCTC12227_01128</name>
</gene>
<comment type="function">
    <text evidence="4">PPIases accelerate the folding of proteins. It catalyzes the cis-trans isomerization of proline imidic peptide bonds in oligopeptides.</text>
</comment>
<dbReference type="InterPro" id="IPR002130">
    <property type="entry name" value="Cyclophilin-type_PPIase_dom"/>
</dbReference>
<dbReference type="GO" id="GO:0006457">
    <property type="term" value="P:protein folding"/>
    <property type="evidence" value="ECO:0007669"/>
    <property type="project" value="InterPro"/>
</dbReference>
<keyword evidence="7" id="KW-1185">Reference proteome</keyword>
<dbReference type="InterPro" id="IPR029000">
    <property type="entry name" value="Cyclophilin-like_dom_sf"/>
</dbReference>
<dbReference type="EMBL" id="LR134516">
    <property type="protein sequence ID" value="VEJ21397.1"/>
    <property type="molecule type" value="Genomic_DNA"/>
</dbReference>
<dbReference type="PROSITE" id="PS50072">
    <property type="entry name" value="CSA_PPIASE_2"/>
    <property type="match status" value="1"/>
</dbReference>
<feature type="signal peptide" evidence="4">
    <location>
        <begin position="1"/>
        <end position="22"/>
    </location>
</feature>
<feature type="domain" description="PPIase cyclophilin-type" evidence="5">
    <location>
        <begin position="29"/>
        <end position="186"/>
    </location>
</feature>
<evidence type="ECO:0000256" key="1">
    <source>
        <dbReference type="ARBA" id="ARBA00007365"/>
    </source>
</evidence>
<dbReference type="KEGG" id="nani:NCTC12227_01128"/>
<accession>A0A1X3CI49</accession>
<dbReference type="PRINTS" id="PR00153">
    <property type="entry name" value="CSAPPISMRASE"/>
</dbReference>
<dbReference type="Pfam" id="PF00160">
    <property type="entry name" value="Pro_isomerase"/>
    <property type="match status" value="1"/>
</dbReference>
<keyword evidence="2 4" id="KW-0697">Rotamase</keyword>
<organism evidence="6 7">
    <name type="scientific">Neisseria animaloris</name>
    <dbReference type="NCBI Taxonomy" id="326522"/>
    <lineage>
        <taxon>Bacteria</taxon>
        <taxon>Pseudomonadati</taxon>
        <taxon>Pseudomonadota</taxon>
        <taxon>Betaproteobacteria</taxon>
        <taxon>Neisseriales</taxon>
        <taxon>Neisseriaceae</taxon>
        <taxon>Neisseria</taxon>
    </lineage>
</organism>
<keyword evidence="4" id="KW-0732">Signal</keyword>
<dbReference type="STRING" id="326522.BWD08_08655"/>
<name>A0A1X3CI49_9NEIS</name>
<dbReference type="PROSITE" id="PS00170">
    <property type="entry name" value="CSA_PPIASE_1"/>
    <property type="match status" value="1"/>
</dbReference>
<feature type="chain" id="PRO_5023585811" description="Peptidyl-prolyl cis-trans isomerase" evidence="4">
    <location>
        <begin position="23"/>
        <end position="188"/>
    </location>
</feature>
<sequence>MKHLPKLILGGIIAAAALSAHAETRAVIDTNMGKIELSLDEKKAPKTVANFVSYAQKGFYNGTIFHRVIDGFMIQGGGFTPDLTQKATDKAISNEADNGLKNTVGTIAMARTANPNSATSQFFINVADNDFLNFKSKTIQGYGYAVFGKVTGGMDVVNQIAKVKTTDQAYYQNVPVSPIVINKVTIVK</sequence>
<evidence type="ECO:0000313" key="7">
    <source>
        <dbReference type="Proteomes" id="UP000268229"/>
    </source>
</evidence>
<evidence type="ECO:0000256" key="4">
    <source>
        <dbReference type="RuleBase" id="RU363019"/>
    </source>
</evidence>
<dbReference type="SUPFAM" id="SSF50891">
    <property type="entry name" value="Cyclophilin-like"/>
    <property type="match status" value="1"/>
</dbReference>
<reference evidence="6 7" key="1">
    <citation type="submission" date="2018-12" db="EMBL/GenBank/DDBJ databases">
        <authorList>
            <consortium name="Pathogen Informatics"/>
        </authorList>
    </citation>
    <scope>NUCLEOTIDE SEQUENCE [LARGE SCALE GENOMIC DNA]</scope>
    <source>
        <strain evidence="6 7">NCTC12227</strain>
    </source>
</reference>